<reference evidence="3" key="1">
    <citation type="journal article" date="2019" name="Int. J. Syst. Evol. Microbiol.">
        <title>The Global Catalogue of Microorganisms (GCM) 10K type strain sequencing project: providing services to taxonomists for standard genome sequencing and annotation.</title>
        <authorList>
            <consortium name="The Broad Institute Genomics Platform"/>
            <consortium name="The Broad Institute Genome Sequencing Center for Infectious Disease"/>
            <person name="Wu L."/>
            <person name="Ma J."/>
        </authorList>
    </citation>
    <scope>NUCLEOTIDE SEQUENCE [LARGE SCALE GENOMIC DNA]</scope>
    <source>
        <strain evidence="3">NBRC 108728</strain>
    </source>
</reference>
<dbReference type="RefSeq" id="WP_286347346.1">
    <property type="nucleotide sequence ID" value="NZ_AP027733.1"/>
</dbReference>
<proteinExistence type="predicted"/>
<accession>A0ABN6Y589</accession>
<feature type="compositionally biased region" description="Polar residues" evidence="1">
    <location>
        <begin position="54"/>
        <end position="65"/>
    </location>
</feature>
<evidence type="ECO:0000313" key="3">
    <source>
        <dbReference type="Proteomes" id="UP001321486"/>
    </source>
</evidence>
<evidence type="ECO:0008006" key="4">
    <source>
        <dbReference type="Google" id="ProtNLM"/>
    </source>
</evidence>
<keyword evidence="3" id="KW-1185">Reference proteome</keyword>
<keyword evidence="2" id="KW-0614">Plasmid</keyword>
<gene>
    <name evidence="2" type="ORF">GCM10025867_47380</name>
</gene>
<dbReference type="Proteomes" id="UP001321486">
    <property type="component" value="Plasmid pNBRC108728a"/>
</dbReference>
<organism evidence="2 3">
    <name type="scientific">Frondihabitans sucicola</name>
    <dbReference type="NCBI Taxonomy" id="1268041"/>
    <lineage>
        <taxon>Bacteria</taxon>
        <taxon>Bacillati</taxon>
        <taxon>Actinomycetota</taxon>
        <taxon>Actinomycetes</taxon>
        <taxon>Micrococcales</taxon>
        <taxon>Microbacteriaceae</taxon>
        <taxon>Frondihabitans</taxon>
    </lineage>
</organism>
<feature type="region of interest" description="Disordered" evidence="1">
    <location>
        <begin position="54"/>
        <end position="95"/>
    </location>
</feature>
<protein>
    <recommendedName>
        <fullName evidence="4">Flavodoxin-like domain-containing protein</fullName>
    </recommendedName>
</protein>
<evidence type="ECO:0000256" key="1">
    <source>
        <dbReference type="SAM" id="MobiDB-lite"/>
    </source>
</evidence>
<evidence type="ECO:0000313" key="2">
    <source>
        <dbReference type="EMBL" id="BDZ52497.1"/>
    </source>
</evidence>
<sequence>MTTSVTSTRVAFVGFSGGKDALGAIAQAFDEKTPVDNVSVEAFNHNEWVKALQSAGSTSSPSPTELSCPAPTACSSTSAPKRVAKRHRPPSASLK</sequence>
<dbReference type="EMBL" id="AP027733">
    <property type="protein sequence ID" value="BDZ52497.1"/>
    <property type="molecule type" value="Genomic_DNA"/>
</dbReference>
<name>A0ABN6Y589_9MICO</name>
<geneLocation type="plasmid" evidence="2 3">
    <name>pNBRC108728a</name>
</geneLocation>